<proteinExistence type="predicted"/>
<dbReference type="Proteomes" id="UP000037020">
    <property type="component" value="Unassembled WGS sequence"/>
</dbReference>
<protein>
    <submittedName>
        <fullName evidence="3">Protein IroB</fullName>
    </submittedName>
</protein>
<evidence type="ECO:0000313" key="3">
    <source>
        <dbReference type="EMBL" id="KOG87809.1"/>
    </source>
</evidence>
<reference evidence="3 4" key="1">
    <citation type="submission" date="2015-07" db="EMBL/GenBank/DDBJ databases">
        <authorList>
            <person name="Ju K.-S."/>
            <person name="Doroghazi J.R."/>
            <person name="Metcalf W.W."/>
        </authorList>
    </citation>
    <scope>NUCLEOTIDE SEQUENCE [LARGE SCALE GENOMIC DNA]</scope>
    <source>
        <strain evidence="3 4">NRRL B-3589</strain>
    </source>
</reference>
<feature type="non-terminal residue" evidence="3">
    <location>
        <position position="235"/>
    </location>
</feature>
<organism evidence="3 4">
    <name type="scientific">Streptomyces varsoviensis</name>
    <dbReference type="NCBI Taxonomy" id="67373"/>
    <lineage>
        <taxon>Bacteria</taxon>
        <taxon>Bacillati</taxon>
        <taxon>Actinomycetota</taxon>
        <taxon>Actinomycetes</taxon>
        <taxon>Kitasatosporales</taxon>
        <taxon>Streptomycetaceae</taxon>
        <taxon>Streptomyces</taxon>
    </lineage>
</organism>
<dbReference type="EMBL" id="LGUT01002022">
    <property type="protein sequence ID" value="KOG87809.1"/>
    <property type="molecule type" value="Genomic_DNA"/>
</dbReference>
<keyword evidence="4" id="KW-1185">Reference proteome</keyword>
<dbReference type="InterPro" id="IPR048284">
    <property type="entry name" value="EryCIII-like_N"/>
</dbReference>
<dbReference type="Gene3D" id="3.40.50.2000">
    <property type="entry name" value="Glycogen Phosphorylase B"/>
    <property type="match status" value="1"/>
</dbReference>
<evidence type="ECO:0000259" key="2">
    <source>
        <dbReference type="Pfam" id="PF21036"/>
    </source>
</evidence>
<gene>
    <name evidence="3" type="ORF">ADK38_23360</name>
</gene>
<evidence type="ECO:0000256" key="1">
    <source>
        <dbReference type="ARBA" id="ARBA00022679"/>
    </source>
</evidence>
<feature type="domain" description="Erythromycin biosynthesis protein CIII-like N-terminal" evidence="2">
    <location>
        <begin position="22"/>
        <end position="231"/>
    </location>
</feature>
<accession>A0ABR5J365</accession>
<dbReference type="SUPFAM" id="SSF53756">
    <property type="entry name" value="UDP-Glycosyltransferase/glycogen phosphorylase"/>
    <property type="match status" value="1"/>
</dbReference>
<comment type="caution">
    <text evidence="3">The sequence shown here is derived from an EMBL/GenBank/DDBJ whole genome shotgun (WGS) entry which is preliminary data.</text>
</comment>
<name>A0ABR5J365_9ACTN</name>
<dbReference type="Pfam" id="PF21036">
    <property type="entry name" value="EryCIII-like_N"/>
    <property type="match status" value="1"/>
</dbReference>
<sequence length="235" mass="25657">MRVLFTVSDWTSHYFPMVPLGWALQSAGHEVRVVCPPRQAGPLGRAGLTPVPVLGDLDMSFLSRFVNLRAARAGHWPYPGVPLPHPVTREPLASPHDVDFDALARETGARVGRETARGADAAVRFARRWRPHLVVHDRLSMDGVLAARAVGVPHVAHLWGTVGTHEDDPALHPLPVDRTGEFARFGLPPMGPELIEHVIDPCPAELAPPTGARRMPVRYVPYNGPGQEAGWRPEG</sequence>
<evidence type="ECO:0000313" key="4">
    <source>
        <dbReference type="Proteomes" id="UP000037020"/>
    </source>
</evidence>
<keyword evidence="1" id="KW-0808">Transferase</keyword>